<organism evidence="2">
    <name type="scientific">uncultured Rubellimicrobium sp</name>
    <dbReference type="NCBI Taxonomy" id="543078"/>
    <lineage>
        <taxon>Bacteria</taxon>
        <taxon>Pseudomonadati</taxon>
        <taxon>Pseudomonadota</taxon>
        <taxon>Alphaproteobacteria</taxon>
        <taxon>Rhodobacterales</taxon>
        <taxon>Roseobacteraceae</taxon>
        <taxon>Rubellimicrobium</taxon>
        <taxon>environmental samples</taxon>
    </lineage>
</organism>
<sequence length="43" mass="4481">MRHGGRAPTLSGMSGPSSRRAPALPPKAAAEFIRAKLPLTEVP</sequence>
<feature type="compositionally biased region" description="Low complexity" evidence="1">
    <location>
        <begin position="16"/>
        <end position="27"/>
    </location>
</feature>
<protein>
    <submittedName>
        <fullName evidence="2">Uncharacterized protein</fullName>
    </submittedName>
</protein>
<feature type="region of interest" description="Disordered" evidence="1">
    <location>
        <begin position="1"/>
        <end position="27"/>
    </location>
</feature>
<proteinExistence type="predicted"/>
<dbReference type="AlphaFoldDB" id="A0A6J4PV17"/>
<accession>A0A6J4PV17</accession>
<dbReference type="EMBL" id="CADCUU010000382">
    <property type="protein sequence ID" value="CAA9426818.1"/>
    <property type="molecule type" value="Genomic_DNA"/>
</dbReference>
<gene>
    <name evidence="2" type="ORF">AVDCRST_MAG15-2561</name>
</gene>
<reference evidence="2" key="1">
    <citation type="submission" date="2020-02" db="EMBL/GenBank/DDBJ databases">
        <authorList>
            <person name="Meier V. D."/>
        </authorList>
    </citation>
    <scope>NUCLEOTIDE SEQUENCE</scope>
    <source>
        <strain evidence="2">AVDCRST_MAG15</strain>
    </source>
</reference>
<evidence type="ECO:0000313" key="2">
    <source>
        <dbReference type="EMBL" id="CAA9426818.1"/>
    </source>
</evidence>
<evidence type="ECO:0000256" key="1">
    <source>
        <dbReference type="SAM" id="MobiDB-lite"/>
    </source>
</evidence>
<name>A0A6J4PV17_9RHOB</name>